<evidence type="ECO:0000256" key="4">
    <source>
        <dbReference type="ARBA" id="ARBA00022801"/>
    </source>
</evidence>
<keyword evidence="4 12" id="KW-0378">Hydrolase</keyword>
<dbReference type="AlphaFoldDB" id="A0A8J3MS05"/>
<dbReference type="Gene3D" id="3.20.20.80">
    <property type="entry name" value="Glycosidases"/>
    <property type="match status" value="1"/>
</dbReference>
<keyword evidence="7 12" id="KW-0326">Glycosidase</keyword>
<dbReference type="InterPro" id="IPR017853">
    <property type="entry name" value="GH"/>
</dbReference>
<feature type="binding site" evidence="10">
    <location>
        <position position="188"/>
    </location>
    <ligand>
        <name>substrate</name>
    </ligand>
</feature>
<evidence type="ECO:0000313" key="14">
    <source>
        <dbReference type="Proteomes" id="UP000612362"/>
    </source>
</evidence>
<evidence type="ECO:0000256" key="3">
    <source>
        <dbReference type="ARBA" id="ARBA00012744"/>
    </source>
</evidence>
<feature type="binding site" evidence="10">
    <location>
        <position position="144"/>
    </location>
    <ligand>
        <name>substrate</name>
    </ligand>
</feature>
<feature type="binding site" evidence="10">
    <location>
        <position position="425"/>
    </location>
    <ligand>
        <name>substrate</name>
    </ligand>
</feature>
<dbReference type="Pfam" id="PF00232">
    <property type="entry name" value="Glyco_hydro_1"/>
    <property type="match status" value="1"/>
</dbReference>
<evidence type="ECO:0000256" key="5">
    <source>
        <dbReference type="ARBA" id="ARBA00023001"/>
    </source>
</evidence>
<dbReference type="Proteomes" id="UP000612362">
    <property type="component" value="Unassembled WGS sequence"/>
</dbReference>
<comment type="catalytic activity">
    <reaction evidence="1 12">
        <text>Hydrolysis of terminal, non-reducing beta-D-glucosyl residues with release of beta-D-glucose.</text>
        <dbReference type="EC" id="3.2.1.21"/>
    </reaction>
</comment>
<feature type="binding site" evidence="10">
    <location>
        <position position="318"/>
    </location>
    <ligand>
        <name>substrate</name>
    </ligand>
</feature>
<reference evidence="13" key="1">
    <citation type="submission" date="2020-10" db="EMBL/GenBank/DDBJ databases">
        <title>Taxonomic study of unclassified bacteria belonging to the class Ktedonobacteria.</title>
        <authorList>
            <person name="Yabe S."/>
            <person name="Wang C.M."/>
            <person name="Zheng Y."/>
            <person name="Sakai Y."/>
            <person name="Cavaletti L."/>
            <person name="Monciardini P."/>
            <person name="Donadio S."/>
        </authorList>
    </citation>
    <scope>NUCLEOTIDE SEQUENCE</scope>
    <source>
        <strain evidence="13">SOSP1-1</strain>
    </source>
</reference>
<organism evidence="13 14">
    <name type="scientific">Ktedonospora formicarum</name>
    <dbReference type="NCBI Taxonomy" id="2778364"/>
    <lineage>
        <taxon>Bacteria</taxon>
        <taxon>Bacillati</taxon>
        <taxon>Chloroflexota</taxon>
        <taxon>Ktedonobacteria</taxon>
        <taxon>Ktedonobacterales</taxon>
        <taxon>Ktedonobacteraceae</taxon>
        <taxon>Ktedonospora</taxon>
    </lineage>
</organism>
<evidence type="ECO:0000313" key="13">
    <source>
        <dbReference type="EMBL" id="GHO46617.1"/>
    </source>
</evidence>
<keyword evidence="14" id="KW-1185">Reference proteome</keyword>
<dbReference type="NCBIfam" id="TIGR03356">
    <property type="entry name" value="BGL"/>
    <property type="match status" value="1"/>
</dbReference>
<dbReference type="PRINTS" id="PR00131">
    <property type="entry name" value="GLHYDRLASE1"/>
</dbReference>
<feature type="active site" description="Proton donor" evidence="9">
    <location>
        <position position="189"/>
    </location>
</feature>
<dbReference type="InterPro" id="IPR033132">
    <property type="entry name" value="GH_1_N_CS"/>
</dbReference>
<evidence type="ECO:0000256" key="11">
    <source>
        <dbReference type="PROSITE-ProRule" id="PRU10055"/>
    </source>
</evidence>
<accession>A0A8J3MS05</accession>
<comment type="similarity">
    <text evidence="2 12">Belongs to the glycosyl hydrolase 1 family.</text>
</comment>
<sequence length="475" mass="53224">MRRKTGVGMSSIEEIYPISRADLDLVRAFPKGFLWGAATASYQIEGAIKEDGRGPSIWDEFSATPGKVFQGHTGEVATDHYHRVPEDIVLMKELGLSAYRFSIAWPRVLPQGRGAINAAGLDFYERLVDELLAHGIAPFVTLYHWDLPLSLHKVGGWTNRDTAYAFADYADIVTKRLGDRVANWITLNEPWCSAYLGYGCGIHAPGIQDRQAAFVAGHHLLLAHGLALPRMRANIKSVAQVGLSLNFTPTYASDEREETKRDTELTDLFVNQWFISPIAHGRYPEGLFEALEVTPPPMQDGDLELIGAPIDFLGVNNYTRDVIRGGTIPARPDESVKVGPVPGACYTEMGWEIHPQSFNELLLRLYHEYGMQALYITENGAAFKDTWNGDGVVHDPRRIAYIQEYLQAAAEAVEQGVPLRGYFTWSLLDNFEWAEGYSKRFGIVYVDYQTQRRIIKDSGHWYKALLSAHRDASTL</sequence>
<gene>
    <name evidence="13" type="ORF">KSX_47800</name>
</gene>
<proteinExistence type="inferred from homology"/>
<dbReference type="InterPro" id="IPR017736">
    <property type="entry name" value="Glyco_hydro_1_beta-glucosidase"/>
</dbReference>
<keyword evidence="6" id="KW-0119">Carbohydrate metabolism</keyword>
<evidence type="ECO:0000256" key="10">
    <source>
        <dbReference type="PIRSR" id="PIRSR617736-2"/>
    </source>
</evidence>
<dbReference type="SUPFAM" id="SSF51445">
    <property type="entry name" value="(Trans)glycosidases"/>
    <property type="match status" value="1"/>
</dbReference>
<evidence type="ECO:0000256" key="7">
    <source>
        <dbReference type="ARBA" id="ARBA00023295"/>
    </source>
</evidence>
<dbReference type="GO" id="GO:0030245">
    <property type="term" value="P:cellulose catabolic process"/>
    <property type="evidence" value="ECO:0007669"/>
    <property type="project" value="UniProtKB-KW"/>
</dbReference>
<dbReference type="GO" id="GO:0008422">
    <property type="term" value="F:beta-glucosidase activity"/>
    <property type="evidence" value="ECO:0007669"/>
    <property type="project" value="UniProtKB-EC"/>
</dbReference>
<dbReference type="FunFam" id="3.20.20.80:FF:000004">
    <property type="entry name" value="Beta-glucosidase 6-phospho-beta-glucosidase"/>
    <property type="match status" value="1"/>
</dbReference>
<dbReference type="InterPro" id="IPR018120">
    <property type="entry name" value="Glyco_hydro_1_AS"/>
</dbReference>
<dbReference type="GO" id="GO:0005829">
    <property type="term" value="C:cytosol"/>
    <property type="evidence" value="ECO:0007669"/>
    <property type="project" value="TreeGrafter"/>
</dbReference>
<keyword evidence="5" id="KW-0136">Cellulose degradation</keyword>
<name>A0A8J3MS05_9CHLR</name>
<dbReference type="PANTHER" id="PTHR10353">
    <property type="entry name" value="GLYCOSYL HYDROLASE"/>
    <property type="match status" value="1"/>
</dbReference>
<dbReference type="PANTHER" id="PTHR10353:SF36">
    <property type="entry name" value="LP05116P"/>
    <property type="match status" value="1"/>
</dbReference>
<feature type="binding site" evidence="10">
    <location>
        <begin position="432"/>
        <end position="433"/>
    </location>
    <ligand>
        <name>substrate</name>
    </ligand>
</feature>
<evidence type="ECO:0000256" key="6">
    <source>
        <dbReference type="ARBA" id="ARBA00023277"/>
    </source>
</evidence>
<evidence type="ECO:0000256" key="8">
    <source>
        <dbReference type="ARBA" id="ARBA00023326"/>
    </source>
</evidence>
<feature type="active site" description="Nucleophile" evidence="9 11">
    <location>
        <position position="378"/>
    </location>
</feature>
<dbReference type="EC" id="3.2.1.21" evidence="3 12"/>
<protein>
    <recommendedName>
        <fullName evidence="3 12">Beta-glucosidase</fullName>
        <ecNumber evidence="3 12">3.2.1.21</ecNumber>
    </recommendedName>
</protein>
<dbReference type="PROSITE" id="PS00653">
    <property type="entry name" value="GLYCOSYL_HYDROL_F1_2"/>
    <property type="match status" value="1"/>
</dbReference>
<feature type="binding site" evidence="10">
    <location>
        <position position="43"/>
    </location>
    <ligand>
        <name>substrate</name>
    </ligand>
</feature>
<keyword evidence="8" id="KW-0624">Polysaccharide degradation</keyword>
<evidence type="ECO:0000256" key="9">
    <source>
        <dbReference type="PIRSR" id="PIRSR617736-1"/>
    </source>
</evidence>
<comment type="caution">
    <text evidence="13">The sequence shown here is derived from an EMBL/GenBank/DDBJ whole genome shotgun (WGS) entry which is preliminary data.</text>
</comment>
<dbReference type="PROSITE" id="PS00572">
    <property type="entry name" value="GLYCOSYL_HYDROL_F1_1"/>
    <property type="match status" value="1"/>
</dbReference>
<evidence type="ECO:0000256" key="2">
    <source>
        <dbReference type="ARBA" id="ARBA00010838"/>
    </source>
</evidence>
<evidence type="ECO:0000256" key="12">
    <source>
        <dbReference type="RuleBase" id="RU361175"/>
    </source>
</evidence>
<dbReference type="InterPro" id="IPR001360">
    <property type="entry name" value="Glyco_hydro_1"/>
</dbReference>
<dbReference type="EMBL" id="BNJF01000002">
    <property type="protein sequence ID" value="GHO46617.1"/>
    <property type="molecule type" value="Genomic_DNA"/>
</dbReference>
<evidence type="ECO:0000256" key="1">
    <source>
        <dbReference type="ARBA" id="ARBA00000448"/>
    </source>
</evidence>